<evidence type="ECO:0000259" key="14">
    <source>
        <dbReference type="Pfam" id="PF00593"/>
    </source>
</evidence>
<keyword evidence="3 10" id="KW-0813">Transport</keyword>
<evidence type="ECO:0000256" key="2">
    <source>
        <dbReference type="ARBA" id="ARBA00009810"/>
    </source>
</evidence>
<dbReference type="AlphaFoldDB" id="A0A1A7BWY8"/>
<dbReference type="InterPro" id="IPR036942">
    <property type="entry name" value="Beta-barrel_TonB_sf"/>
</dbReference>
<dbReference type="InterPro" id="IPR010104">
    <property type="entry name" value="TonB_rcpt_bac"/>
</dbReference>
<feature type="chain" id="PRO_5008355376" evidence="13">
    <location>
        <begin position="31"/>
        <end position="878"/>
    </location>
</feature>
<dbReference type="PANTHER" id="PTHR40980">
    <property type="entry name" value="PLUG DOMAIN-CONTAINING PROTEIN"/>
    <property type="match status" value="1"/>
</dbReference>
<evidence type="ECO:0000256" key="1">
    <source>
        <dbReference type="ARBA" id="ARBA00004571"/>
    </source>
</evidence>
<dbReference type="InterPro" id="IPR039426">
    <property type="entry name" value="TonB-dep_rcpt-like"/>
</dbReference>
<evidence type="ECO:0000256" key="12">
    <source>
        <dbReference type="SAM" id="MobiDB-lite"/>
    </source>
</evidence>
<keyword evidence="8 16" id="KW-0675">Receptor</keyword>
<feature type="domain" description="TonB-dependent receptor plug" evidence="15">
    <location>
        <begin position="64"/>
        <end position="169"/>
    </location>
</feature>
<dbReference type="STRING" id="1747903.ASR47_1004302"/>
<evidence type="ECO:0000256" key="5">
    <source>
        <dbReference type="ARBA" id="ARBA00022692"/>
    </source>
</evidence>
<protein>
    <submittedName>
        <fullName evidence="16">TonB-dependent receptor</fullName>
    </submittedName>
</protein>
<dbReference type="GO" id="GO:0009279">
    <property type="term" value="C:cell outer membrane"/>
    <property type="evidence" value="ECO:0007669"/>
    <property type="project" value="UniProtKB-SubCell"/>
</dbReference>
<reference evidence="16 17" key="1">
    <citation type="submission" date="2016-04" db="EMBL/GenBank/DDBJ databases">
        <title>Draft genome sequence of Janthinobacterium psychrotolerans sp. nov., isolated from freshwater sediments in Denmark.</title>
        <authorList>
            <person name="Gong X."/>
            <person name="Skrivergaard S."/>
            <person name="Korsgaard B.S."/>
            <person name="Schreiber L."/>
            <person name="Marshall I.P."/>
            <person name="Finster K."/>
            <person name="Schramm A."/>
        </authorList>
    </citation>
    <scope>NUCLEOTIDE SEQUENCE [LARGE SCALE GENOMIC DNA]</scope>
    <source>
        <strain evidence="16 17">S3-2</strain>
    </source>
</reference>
<accession>A0A1A7BWY8</accession>
<evidence type="ECO:0000256" key="6">
    <source>
        <dbReference type="ARBA" id="ARBA00023077"/>
    </source>
</evidence>
<feature type="region of interest" description="Disordered" evidence="12">
    <location>
        <begin position="195"/>
        <end position="214"/>
    </location>
</feature>
<evidence type="ECO:0000259" key="15">
    <source>
        <dbReference type="Pfam" id="PF07715"/>
    </source>
</evidence>
<feature type="signal peptide" evidence="13">
    <location>
        <begin position="1"/>
        <end position="30"/>
    </location>
</feature>
<keyword evidence="6 11" id="KW-0798">TonB box</keyword>
<gene>
    <name evidence="16" type="ORF">ASR47_1004302</name>
</gene>
<feature type="domain" description="TonB-dependent receptor-like beta-barrel" evidence="14">
    <location>
        <begin position="384"/>
        <end position="843"/>
    </location>
</feature>
<dbReference type="Gene3D" id="2.40.170.20">
    <property type="entry name" value="TonB-dependent receptor, beta-barrel domain"/>
    <property type="match status" value="1"/>
</dbReference>
<evidence type="ECO:0000256" key="11">
    <source>
        <dbReference type="RuleBase" id="RU003357"/>
    </source>
</evidence>
<keyword evidence="17" id="KW-1185">Reference proteome</keyword>
<evidence type="ECO:0000256" key="4">
    <source>
        <dbReference type="ARBA" id="ARBA00022452"/>
    </source>
</evidence>
<dbReference type="PROSITE" id="PS52016">
    <property type="entry name" value="TONB_DEPENDENT_REC_3"/>
    <property type="match status" value="1"/>
</dbReference>
<dbReference type="InterPro" id="IPR037066">
    <property type="entry name" value="Plug_dom_sf"/>
</dbReference>
<keyword evidence="4 10" id="KW-1134">Transmembrane beta strand</keyword>
<organism evidence="16 17">
    <name type="scientific">Janthinobacterium psychrotolerans</name>
    <dbReference type="NCBI Taxonomy" id="1747903"/>
    <lineage>
        <taxon>Bacteria</taxon>
        <taxon>Pseudomonadati</taxon>
        <taxon>Pseudomonadota</taxon>
        <taxon>Betaproteobacteria</taxon>
        <taxon>Burkholderiales</taxon>
        <taxon>Oxalobacteraceae</taxon>
        <taxon>Janthinobacterium</taxon>
    </lineage>
</organism>
<comment type="caution">
    <text evidence="16">The sequence shown here is derived from an EMBL/GenBank/DDBJ whole genome shotgun (WGS) entry which is preliminary data.</text>
</comment>
<keyword evidence="9 10" id="KW-0998">Cell outer membrane</keyword>
<dbReference type="RefSeq" id="WP_217270600.1">
    <property type="nucleotide sequence ID" value="NZ_LOCQ01000059.1"/>
</dbReference>
<evidence type="ECO:0000256" key="9">
    <source>
        <dbReference type="ARBA" id="ARBA00023237"/>
    </source>
</evidence>
<keyword evidence="5 10" id="KW-0812">Transmembrane</keyword>
<comment type="similarity">
    <text evidence="2 10 11">Belongs to the TonB-dependent receptor family.</text>
</comment>
<dbReference type="PANTHER" id="PTHR40980:SF4">
    <property type="entry name" value="TONB-DEPENDENT RECEPTOR-LIKE BETA-BARREL DOMAIN-CONTAINING PROTEIN"/>
    <property type="match status" value="1"/>
</dbReference>
<evidence type="ECO:0000256" key="10">
    <source>
        <dbReference type="PROSITE-ProRule" id="PRU01360"/>
    </source>
</evidence>
<keyword evidence="7 10" id="KW-0472">Membrane</keyword>
<dbReference type="InterPro" id="IPR000531">
    <property type="entry name" value="Beta-barrel_TonB"/>
</dbReference>
<sequence>MPVRSRHSLMFRFSLMALAIHATLPAPARAAAADQAPADDAPAAPQTIEIKGVRSSNAKTIAAKRDAVAVVDSVAADEIGKLPDFNVGDVLKRVTGVATLSYQGEPRFVIVRGLNANYNTTLIDGFTMASADVGGRQVYMEVLPSNFVRRVDVTKSALPETDGGAIGGVVNMVGGGAFNYRANLLDFSAKAGQNLGQSSSGGARPTGEAQGRWATRFGPNDSFGLMTTASYWTRAINVPQIETGSTLNSYTDGGARSAVFGGGNGYAVPTERRWYNYDNKRSRTGLTTRLDWHPDNGMSAYVSAYDFRQKEDSDRYGLLASVDTSARVSNQSATAGTLSSASQTADVGRLRWDRALYGVNGEFNLELQPLLTADLRASLSKSTVDNPQTWERFVQPGLAFNYDWRGNYPVFAAVSPNAADPSRYALQYHRAEDTGYQASVKDVQTNLRYNMGEGAQGWGGAVGARALLTDSATDFSRTDYSGMPYTLANVVGGTGLCALACNSRIPLIDFTLADAAFAKYGAGARTTVDLASQYGNTYAIREHVNAAYAQAQFRSERWLLVGGLRLERTSFDSDGYLATNGVYAPVSTTSSYSNLLPSLSGVLDTSADSKLRVGLSQTLGRPRFDQIATHGGALNTTSAVPTLSTGNPDLKPRLSTNLDLGHEWYLDDGRGIVSLALFHKRIRDEIFNYGQLQSLNVNGAPTQVLVTQARNTAEQTRLTGIEFGITKDFTFLPAPFNGLGASVNGSFSRAHYPVTLSDGSRVVLDALQQQPKQIWNAALYYEKDALHAKLAWSHLGRLWDSRFANFTPAGFVFNRYQQPTDNIDLQLAYDINKRMTISLDVLNATSQGQQYNFGPGQQYVQSAWKLYPSVLVGLNVKL</sequence>
<proteinExistence type="inferred from homology"/>
<comment type="subcellular location">
    <subcellularLocation>
        <location evidence="1 10">Cell outer membrane</location>
        <topology evidence="1 10">Multi-pass membrane protein</topology>
    </subcellularLocation>
</comment>
<evidence type="ECO:0000256" key="7">
    <source>
        <dbReference type="ARBA" id="ARBA00023136"/>
    </source>
</evidence>
<dbReference type="InterPro" id="IPR012910">
    <property type="entry name" value="Plug_dom"/>
</dbReference>
<keyword evidence="13" id="KW-0732">Signal</keyword>
<dbReference type="PATRIC" id="fig|1747903.4.peg.1562"/>
<dbReference type="SUPFAM" id="SSF56935">
    <property type="entry name" value="Porins"/>
    <property type="match status" value="1"/>
</dbReference>
<dbReference type="NCBIfam" id="TIGR01782">
    <property type="entry name" value="TonB-Xanth-Caul"/>
    <property type="match status" value="1"/>
</dbReference>
<dbReference type="EMBL" id="LOCQ01000059">
    <property type="protein sequence ID" value="OBV38027.1"/>
    <property type="molecule type" value="Genomic_DNA"/>
</dbReference>
<evidence type="ECO:0000256" key="13">
    <source>
        <dbReference type="SAM" id="SignalP"/>
    </source>
</evidence>
<dbReference type="Gene3D" id="2.170.130.10">
    <property type="entry name" value="TonB-dependent receptor, plug domain"/>
    <property type="match status" value="1"/>
</dbReference>
<evidence type="ECO:0000313" key="16">
    <source>
        <dbReference type="EMBL" id="OBV38027.1"/>
    </source>
</evidence>
<dbReference type="Proteomes" id="UP000092713">
    <property type="component" value="Unassembled WGS sequence"/>
</dbReference>
<evidence type="ECO:0000256" key="8">
    <source>
        <dbReference type="ARBA" id="ARBA00023170"/>
    </source>
</evidence>
<evidence type="ECO:0000313" key="17">
    <source>
        <dbReference type="Proteomes" id="UP000092713"/>
    </source>
</evidence>
<dbReference type="Pfam" id="PF07715">
    <property type="entry name" value="Plug"/>
    <property type="match status" value="1"/>
</dbReference>
<evidence type="ECO:0000256" key="3">
    <source>
        <dbReference type="ARBA" id="ARBA00022448"/>
    </source>
</evidence>
<name>A0A1A7BWY8_9BURK</name>
<dbReference type="Pfam" id="PF00593">
    <property type="entry name" value="TonB_dep_Rec_b-barrel"/>
    <property type="match status" value="1"/>
</dbReference>